<comment type="caution">
    <text evidence="2">The sequence shown here is derived from an EMBL/GenBank/DDBJ whole genome shotgun (WGS) entry which is preliminary data.</text>
</comment>
<organism evidence="2 3">
    <name type="scientific">Araneus ventricosus</name>
    <name type="common">Orbweaver spider</name>
    <name type="synonym">Epeira ventricosa</name>
    <dbReference type="NCBI Taxonomy" id="182803"/>
    <lineage>
        <taxon>Eukaryota</taxon>
        <taxon>Metazoa</taxon>
        <taxon>Ecdysozoa</taxon>
        <taxon>Arthropoda</taxon>
        <taxon>Chelicerata</taxon>
        <taxon>Arachnida</taxon>
        <taxon>Araneae</taxon>
        <taxon>Araneomorphae</taxon>
        <taxon>Entelegynae</taxon>
        <taxon>Araneoidea</taxon>
        <taxon>Araneidae</taxon>
        <taxon>Araneus</taxon>
    </lineage>
</organism>
<evidence type="ECO:0000313" key="3">
    <source>
        <dbReference type="Proteomes" id="UP000499080"/>
    </source>
</evidence>
<dbReference type="Proteomes" id="UP000499080">
    <property type="component" value="Unassembled WGS sequence"/>
</dbReference>
<dbReference type="EMBL" id="BGPR01009679">
    <property type="protein sequence ID" value="GBN41585.1"/>
    <property type="molecule type" value="Genomic_DNA"/>
</dbReference>
<reference evidence="2 3" key="1">
    <citation type="journal article" date="2019" name="Sci. Rep.">
        <title>Orb-weaving spider Araneus ventricosus genome elucidates the spidroin gene catalogue.</title>
        <authorList>
            <person name="Kono N."/>
            <person name="Nakamura H."/>
            <person name="Ohtoshi R."/>
            <person name="Moran D.A.P."/>
            <person name="Shinohara A."/>
            <person name="Yoshida Y."/>
            <person name="Fujiwara M."/>
            <person name="Mori M."/>
            <person name="Tomita M."/>
            <person name="Arakawa K."/>
        </authorList>
    </citation>
    <scope>NUCLEOTIDE SEQUENCE [LARGE SCALE GENOMIC DNA]</scope>
</reference>
<keyword evidence="3" id="KW-1185">Reference proteome</keyword>
<accession>A0A4Y2NPX7</accession>
<evidence type="ECO:0000313" key="2">
    <source>
        <dbReference type="EMBL" id="GBN41585.1"/>
    </source>
</evidence>
<dbReference type="InterPro" id="IPR005135">
    <property type="entry name" value="Endo/exonuclease/phosphatase"/>
</dbReference>
<dbReference type="AlphaFoldDB" id="A0A4Y2NPX7"/>
<feature type="domain" description="Endonuclease/exonuclease/phosphatase" evidence="1">
    <location>
        <begin position="100"/>
        <end position="213"/>
    </location>
</feature>
<proteinExistence type="predicted"/>
<dbReference type="GO" id="GO:0003824">
    <property type="term" value="F:catalytic activity"/>
    <property type="evidence" value="ECO:0007669"/>
    <property type="project" value="InterPro"/>
</dbReference>
<dbReference type="PANTHER" id="PTHR36688:SF1">
    <property type="entry name" value="ENDONUCLEASE_EXONUCLEASE_PHOSPHATASE DOMAIN-CONTAINING PROTEIN"/>
    <property type="match status" value="1"/>
</dbReference>
<dbReference type="InterPro" id="IPR036691">
    <property type="entry name" value="Endo/exonu/phosph_ase_sf"/>
</dbReference>
<dbReference type="PANTHER" id="PTHR36688">
    <property type="entry name" value="ENDO/EXONUCLEASE/PHOSPHATASE DOMAIN-CONTAINING PROTEIN"/>
    <property type="match status" value="1"/>
</dbReference>
<dbReference type="SUPFAM" id="SSF56219">
    <property type="entry name" value="DNase I-like"/>
    <property type="match status" value="1"/>
</dbReference>
<sequence>MVHKDLPSIFGSVPQVPDLKLHTSDEDEDLQMNCDANLFVVQYTFKLRGYNSVRKDTATGSNHSCGVCILTSNLYPSTPLTLNTSLQAVAVQVHARTSVTVCCVYLPPHDVVSQQDLETLVDQLLTPFILLGDFNGHSTLWGSDVTNYRVRQIEWLISNNCLCLLNNDEKTYFHEPTRTFHSLNLAICSPTLLPLLHFTVGSDLCNSDHFPIIVSYADSGGAIHYPPRYLFQRADWGNFMQLADITESVVSTADITEAVQNVVNCLRNAADNTIPKCSPRLRKFRRPWWNAACRDSRREEKRLWNILGGNVTHSDPLDIAKTLGHAFVQICATNSYSPDFVAIKNRAERTPLRFRASNTLPYNSEFRMFELESAFFRAHVTSPGPDGITYNMIHHLNTTSLSHLLFLFNRICTEQKYPSQWHEATVISILKPGKGPSNPLHYRPNALTSCLCKTLERMVNARLVFELEKQGCIFPLQSGFRRRRSTFDNLVLPETQIRNAFVRRNHLVSIFFDFEKA</sequence>
<gene>
    <name evidence="2" type="ORF">AVEN_113664_1</name>
</gene>
<dbReference type="InterPro" id="IPR052560">
    <property type="entry name" value="RdDP_mobile_element"/>
</dbReference>
<dbReference type="Pfam" id="PF14529">
    <property type="entry name" value="Exo_endo_phos_2"/>
    <property type="match status" value="1"/>
</dbReference>
<protein>
    <recommendedName>
        <fullName evidence="1">Endonuclease/exonuclease/phosphatase domain-containing protein</fullName>
    </recommendedName>
</protein>
<name>A0A4Y2NPX7_ARAVE</name>
<evidence type="ECO:0000259" key="1">
    <source>
        <dbReference type="Pfam" id="PF14529"/>
    </source>
</evidence>
<dbReference type="Gene3D" id="3.60.10.10">
    <property type="entry name" value="Endonuclease/exonuclease/phosphatase"/>
    <property type="match status" value="1"/>
</dbReference>